<dbReference type="EMBL" id="LXQA010062344">
    <property type="protein sequence ID" value="MCI06592.1"/>
    <property type="molecule type" value="Genomic_DNA"/>
</dbReference>
<dbReference type="Proteomes" id="UP000265520">
    <property type="component" value="Unassembled WGS sequence"/>
</dbReference>
<feature type="compositionally biased region" description="Basic and acidic residues" evidence="1">
    <location>
        <begin position="50"/>
        <end position="63"/>
    </location>
</feature>
<evidence type="ECO:0000313" key="2">
    <source>
        <dbReference type="EMBL" id="MCI06592.1"/>
    </source>
</evidence>
<accession>A0A392P4C2</accession>
<feature type="region of interest" description="Disordered" evidence="1">
    <location>
        <begin position="21"/>
        <end position="76"/>
    </location>
</feature>
<comment type="caution">
    <text evidence="2">The sequence shown here is derived from an EMBL/GenBank/DDBJ whole genome shotgun (WGS) entry which is preliminary data.</text>
</comment>
<name>A0A392P4C2_9FABA</name>
<protein>
    <submittedName>
        <fullName evidence="2">THO complex subunit 2-like</fullName>
    </submittedName>
</protein>
<feature type="compositionally biased region" description="Basic and acidic residues" evidence="1">
    <location>
        <begin position="26"/>
        <end position="36"/>
    </location>
</feature>
<dbReference type="AlphaFoldDB" id="A0A392P4C2"/>
<evidence type="ECO:0000313" key="3">
    <source>
        <dbReference type="Proteomes" id="UP000265520"/>
    </source>
</evidence>
<feature type="compositionally biased region" description="Polar residues" evidence="1">
    <location>
        <begin position="64"/>
        <end position="76"/>
    </location>
</feature>
<feature type="compositionally biased region" description="Polar residues" evidence="1">
    <location>
        <begin position="39"/>
        <end position="49"/>
    </location>
</feature>
<evidence type="ECO:0000256" key="1">
    <source>
        <dbReference type="SAM" id="MobiDB-lite"/>
    </source>
</evidence>
<keyword evidence="3" id="KW-1185">Reference proteome</keyword>
<sequence>MIWFSCFQSRAPVKRSVATGSLLKPSKQDPLKEDGGSGKTVTRTSGSSSSHKDLQIHAPDGRHTGTNISSVSANGNSILGSTKVLVLLMN</sequence>
<proteinExistence type="predicted"/>
<reference evidence="2 3" key="1">
    <citation type="journal article" date="2018" name="Front. Plant Sci.">
        <title>Red Clover (Trifolium pratense) and Zigzag Clover (T. medium) - A Picture of Genomic Similarities and Differences.</title>
        <authorList>
            <person name="Dluhosova J."/>
            <person name="Istvanek J."/>
            <person name="Nedelnik J."/>
            <person name="Repkova J."/>
        </authorList>
    </citation>
    <scope>NUCLEOTIDE SEQUENCE [LARGE SCALE GENOMIC DNA]</scope>
    <source>
        <strain evidence="3">cv. 10/8</strain>
        <tissue evidence="2">Leaf</tissue>
    </source>
</reference>
<organism evidence="2 3">
    <name type="scientific">Trifolium medium</name>
    <dbReference type="NCBI Taxonomy" id="97028"/>
    <lineage>
        <taxon>Eukaryota</taxon>
        <taxon>Viridiplantae</taxon>
        <taxon>Streptophyta</taxon>
        <taxon>Embryophyta</taxon>
        <taxon>Tracheophyta</taxon>
        <taxon>Spermatophyta</taxon>
        <taxon>Magnoliopsida</taxon>
        <taxon>eudicotyledons</taxon>
        <taxon>Gunneridae</taxon>
        <taxon>Pentapetalae</taxon>
        <taxon>rosids</taxon>
        <taxon>fabids</taxon>
        <taxon>Fabales</taxon>
        <taxon>Fabaceae</taxon>
        <taxon>Papilionoideae</taxon>
        <taxon>50 kb inversion clade</taxon>
        <taxon>NPAAA clade</taxon>
        <taxon>Hologalegina</taxon>
        <taxon>IRL clade</taxon>
        <taxon>Trifolieae</taxon>
        <taxon>Trifolium</taxon>
    </lineage>
</organism>